<reference evidence="2 3" key="1">
    <citation type="journal article" date="2021" name="Elife">
        <title>Chloroplast acquisition without the gene transfer in kleptoplastic sea slugs, Plakobranchus ocellatus.</title>
        <authorList>
            <person name="Maeda T."/>
            <person name="Takahashi S."/>
            <person name="Yoshida T."/>
            <person name="Shimamura S."/>
            <person name="Takaki Y."/>
            <person name="Nagai Y."/>
            <person name="Toyoda A."/>
            <person name="Suzuki Y."/>
            <person name="Arimoto A."/>
            <person name="Ishii H."/>
            <person name="Satoh N."/>
            <person name="Nishiyama T."/>
            <person name="Hasebe M."/>
            <person name="Maruyama T."/>
            <person name="Minagawa J."/>
            <person name="Obokata J."/>
            <person name="Shigenobu S."/>
        </authorList>
    </citation>
    <scope>NUCLEOTIDE SEQUENCE [LARGE SCALE GENOMIC DNA]</scope>
</reference>
<keyword evidence="3" id="KW-1185">Reference proteome</keyword>
<feature type="compositionally biased region" description="Polar residues" evidence="1">
    <location>
        <begin position="52"/>
        <end position="62"/>
    </location>
</feature>
<evidence type="ECO:0000256" key="1">
    <source>
        <dbReference type="SAM" id="MobiDB-lite"/>
    </source>
</evidence>
<feature type="region of interest" description="Disordered" evidence="1">
    <location>
        <begin position="43"/>
        <end position="81"/>
    </location>
</feature>
<evidence type="ECO:0000313" key="2">
    <source>
        <dbReference type="EMBL" id="GFO29666.1"/>
    </source>
</evidence>
<name>A0AAV4C2T0_9GAST</name>
<gene>
    <name evidence="2" type="ORF">PoB_005617100</name>
</gene>
<comment type="caution">
    <text evidence="2">The sequence shown here is derived from an EMBL/GenBank/DDBJ whole genome shotgun (WGS) entry which is preliminary data.</text>
</comment>
<proteinExistence type="predicted"/>
<sequence>MHGEAEVVFIRYNGDIRFLCPFGGAGSPTQQWTGCALQTHHQQAEGWETGTGRDQPTTITQTERIRSGENKQPLTSEKRPGHIEQIEYSRVGLIYWRPLD</sequence>
<accession>A0AAV4C2T0</accession>
<protein>
    <submittedName>
        <fullName evidence="2">Uncharacterized protein</fullName>
    </submittedName>
</protein>
<dbReference type="AlphaFoldDB" id="A0AAV4C2T0"/>
<dbReference type="Proteomes" id="UP000735302">
    <property type="component" value="Unassembled WGS sequence"/>
</dbReference>
<organism evidence="2 3">
    <name type="scientific">Plakobranchus ocellatus</name>
    <dbReference type="NCBI Taxonomy" id="259542"/>
    <lineage>
        <taxon>Eukaryota</taxon>
        <taxon>Metazoa</taxon>
        <taxon>Spiralia</taxon>
        <taxon>Lophotrochozoa</taxon>
        <taxon>Mollusca</taxon>
        <taxon>Gastropoda</taxon>
        <taxon>Heterobranchia</taxon>
        <taxon>Euthyneura</taxon>
        <taxon>Panpulmonata</taxon>
        <taxon>Sacoglossa</taxon>
        <taxon>Placobranchoidea</taxon>
        <taxon>Plakobranchidae</taxon>
        <taxon>Plakobranchus</taxon>
    </lineage>
</organism>
<evidence type="ECO:0000313" key="3">
    <source>
        <dbReference type="Proteomes" id="UP000735302"/>
    </source>
</evidence>
<dbReference type="EMBL" id="BLXT01006181">
    <property type="protein sequence ID" value="GFO29666.1"/>
    <property type="molecule type" value="Genomic_DNA"/>
</dbReference>